<reference evidence="1 2" key="1">
    <citation type="submission" date="2018-04" db="EMBL/GenBank/DDBJ databases">
        <title>Pedobacter chongqingensis sp. nov., isolated from a rottenly hemp rope.</title>
        <authorList>
            <person name="Cai Y."/>
        </authorList>
    </citation>
    <scope>NUCLEOTIDE SEQUENCE [LARGE SCALE GENOMIC DNA]</scope>
    <source>
        <strain evidence="1 2">FJ4-8</strain>
    </source>
</reference>
<name>A0A2U2PKR6_9SPHI</name>
<dbReference type="AlphaFoldDB" id="A0A2U2PKR6"/>
<evidence type="ECO:0000313" key="1">
    <source>
        <dbReference type="EMBL" id="PWG81918.1"/>
    </source>
</evidence>
<accession>A0A2U2PKR6</accession>
<gene>
    <name evidence="1" type="ORF">DDR33_02480</name>
</gene>
<dbReference type="OrthoDB" id="766751at2"/>
<protein>
    <submittedName>
        <fullName evidence="1">Uncharacterized protein</fullName>
    </submittedName>
</protein>
<dbReference type="EMBL" id="QEAS01000002">
    <property type="protein sequence ID" value="PWG81918.1"/>
    <property type="molecule type" value="Genomic_DNA"/>
</dbReference>
<dbReference type="Proteomes" id="UP000245647">
    <property type="component" value="Unassembled WGS sequence"/>
</dbReference>
<dbReference type="RefSeq" id="WP_109414199.1">
    <property type="nucleotide sequence ID" value="NZ_QEAS01000002.1"/>
</dbReference>
<proteinExistence type="predicted"/>
<evidence type="ECO:0000313" key="2">
    <source>
        <dbReference type="Proteomes" id="UP000245647"/>
    </source>
</evidence>
<comment type="caution">
    <text evidence="1">The sequence shown here is derived from an EMBL/GenBank/DDBJ whole genome shotgun (WGS) entry which is preliminary data.</text>
</comment>
<keyword evidence="2" id="KW-1185">Reference proteome</keyword>
<sequence length="75" mass="8581">MRPLDEFLINYDEEGSRTYLWKLAKSAVTGEFGSLPRRERTDLMYFYEQLDGLLADIYKHRKETAASGTEGSGNA</sequence>
<organism evidence="1 2">
    <name type="scientific">Pararcticibacter amylolyticus</name>
    <dbReference type="NCBI Taxonomy" id="2173175"/>
    <lineage>
        <taxon>Bacteria</taxon>
        <taxon>Pseudomonadati</taxon>
        <taxon>Bacteroidota</taxon>
        <taxon>Sphingobacteriia</taxon>
        <taxon>Sphingobacteriales</taxon>
        <taxon>Sphingobacteriaceae</taxon>
        <taxon>Pararcticibacter</taxon>
    </lineage>
</organism>